<name>A0A418VA12_9DEIO</name>
<proteinExistence type="predicted"/>
<comment type="caution">
    <text evidence="1">The sequence shown here is derived from an EMBL/GenBank/DDBJ whole genome shotgun (WGS) entry which is preliminary data.</text>
</comment>
<accession>A0A418VA12</accession>
<gene>
    <name evidence="1" type="ORF">D3875_16830</name>
</gene>
<reference evidence="1 2" key="1">
    <citation type="submission" date="2018-09" db="EMBL/GenBank/DDBJ databases">
        <authorList>
            <person name="Zhu H."/>
        </authorList>
    </citation>
    <scope>NUCLEOTIDE SEQUENCE [LARGE SCALE GENOMIC DNA]</scope>
    <source>
        <strain evidence="1 2">K2S05-167</strain>
    </source>
</reference>
<evidence type="ECO:0000313" key="2">
    <source>
        <dbReference type="Proteomes" id="UP000286287"/>
    </source>
</evidence>
<organism evidence="1 2">
    <name type="scientific">Deinococcus cavernae</name>
    <dbReference type="NCBI Taxonomy" id="2320857"/>
    <lineage>
        <taxon>Bacteria</taxon>
        <taxon>Thermotogati</taxon>
        <taxon>Deinococcota</taxon>
        <taxon>Deinococci</taxon>
        <taxon>Deinococcales</taxon>
        <taxon>Deinococcaceae</taxon>
        <taxon>Deinococcus</taxon>
    </lineage>
</organism>
<keyword evidence="2" id="KW-1185">Reference proteome</keyword>
<dbReference type="AlphaFoldDB" id="A0A418VA12"/>
<sequence>MLQDIPLGEVSTEIGQEIREENGRLREGRISWQEFETVWTASFQFHCRMSPDPYPHVWRMTDFGGVSAKVDLI</sequence>
<dbReference type="Proteomes" id="UP000286287">
    <property type="component" value="Unassembled WGS sequence"/>
</dbReference>
<evidence type="ECO:0000313" key="1">
    <source>
        <dbReference type="EMBL" id="RJF72961.1"/>
    </source>
</evidence>
<dbReference type="EMBL" id="QYUJ01000014">
    <property type="protein sequence ID" value="RJF72961.1"/>
    <property type="molecule type" value="Genomic_DNA"/>
</dbReference>
<protein>
    <submittedName>
        <fullName evidence="1">Uncharacterized protein</fullName>
    </submittedName>
</protein>